<keyword evidence="12" id="KW-0012">Acyltransferase</keyword>
<evidence type="ECO:0000256" key="11">
    <source>
        <dbReference type="SAM" id="MobiDB-lite"/>
    </source>
</evidence>
<dbReference type="InterPro" id="IPR003811">
    <property type="entry name" value="G3P_acylTferase_PlsY"/>
</dbReference>
<dbReference type="EMBL" id="PXYT01000020">
    <property type="protein sequence ID" value="PSR28308.1"/>
    <property type="molecule type" value="Genomic_DNA"/>
</dbReference>
<comment type="subunit">
    <text evidence="10">Probably interacts with PlsX.</text>
</comment>
<evidence type="ECO:0000256" key="5">
    <source>
        <dbReference type="ARBA" id="ARBA00022989"/>
    </source>
</evidence>
<keyword evidence="1 10" id="KW-1003">Cell membrane</keyword>
<dbReference type="PANTHER" id="PTHR30309:SF0">
    <property type="entry name" value="GLYCEROL-3-PHOSPHATE ACYLTRANSFERASE-RELATED"/>
    <property type="match status" value="1"/>
</dbReference>
<dbReference type="NCBIfam" id="TIGR00023">
    <property type="entry name" value="glycerol-3-phosphate 1-O-acyltransferase PlsY"/>
    <property type="match status" value="1"/>
</dbReference>
<feature type="compositionally biased region" description="Basic and acidic residues" evidence="11">
    <location>
        <begin position="1"/>
        <end position="18"/>
    </location>
</feature>
<keyword evidence="3 10" id="KW-0808">Transferase</keyword>
<dbReference type="SMART" id="SM01207">
    <property type="entry name" value="G3P_acyltransf"/>
    <property type="match status" value="1"/>
</dbReference>
<evidence type="ECO:0000256" key="3">
    <source>
        <dbReference type="ARBA" id="ARBA00022679"/>
    </source>
</evidence>
<feature type="transmembrane region" description="Helical" evidence="10">
    <location>
        <begin position="113"/>
        <end position="132"/>
    </location>
</feature>
<evidence type="ECO:0000256" key="6">
    <source>
        <dbReference type="ARBA" id="ARBA00023098"/>
    </source>
</evidence>
<dbReference type="GO" id="GO:0008654">
    <property type="term" value="P:phospholipid biosynthetic process"/>
    <property type="evidence" value="ECO:0007669"/>
    <property type="project" value="UniProtKB-UniRule"/>
</dbReference>
<keyword evidence="4 10" id="KW-0812">Transmembrane</keyword>
<comment type="subcellular location">
    <subcellularLocation>
        <location evidence="10">Cell membrane</location>
        <topology evidence="10">Multi-pass membrane protein</topology>
    </subcellularLocation>
</comment>
<comment type="caution">
    <text evidence="12">The sequence shown here is derived from an EMBL/GenBank/DDBJ whole genome shotgun (WGS) entry which is preliminary data.</text>
</comment>
<accession>A0A2T2X1F8</accession>
<comment type="similarity">
    <text evidence="10">Belongs to the PlsY family.</text>
</comment>
<evidence type="ECO:0000256" key="2">
    <source>
        <dbReference type="ARBA" id="ARBA00022516"/>
    </source>
</evidence>
<dbReference type="Proteomes" id="UP000242699">
    <property type="component" value="Unassembled WGS sequence"/>
</dbReference>
<evidence type="ECO:0000313" key="12">
    <source>
        <dbReference type="EMBL" id="PSR28308.1"/>
    </source>
</evidence>
<dbReference type="Pfam" id="PF02660">
    <property type="entry name" value="G3P_acyltransf"/>
    <property type="match status" value="1"/>
</dbReference>
<keyword evidence="8 10" id="KW-0594">Phospholipid biosynthesis</keyword>
<comment type="catalytic activity">
    <reaction evidence="10">
        <text>an acyl phosphate + sn-glycerol 3-phosphate = a 1-acyl-sn-glycero-3-phosphate + phosphate</text>
        <dbReference type="Rhea" id="RHEA:34075"/>
        <dbReference type="ChEBI" id="CHEBI:43474"/>
        <dbReference type="ChEBI" id="CHEBI:57597"/>
        <dbReference type="ChEBI" id="CHEBI:57970"/>
        <dbReference type="ChEBI" id="CHEBI:59918"/>
        <dbReference type="EC" id="2.3.1.275"/>
    </reaction>
</comment>
<dbReference type="UniPathway" id="UPA00085"/>
<evidence type="ECO:0000256" key="10">
    <source>
        <dbReference type="HAMAP-Rule" id="MF_01043"/>
    </source>
</evidence>
<dbReference type="GO" id="GO:0005886">
    <property type="term" value="C:plasma membrane"/>
    <property type="evidence" value="ECO:0007669"/>
    <property type="project" value="UniProtKB-SubCell"/>
</dbReference>
<dbReference type="AlphaFoldDB" id="A0A2T2X1F8"/>
<organism evidence="12 13">
    <name type="scientific">Sulfobacillus benefaciens</name>
    <dbReference type="NCBI Taxonomy" id="453960"/>
    <lineage>
        <taxon>Bacteria</taxon>
        <taxon>Bacillati</taxon>
        <taxon>Bacillota</taxon>
        <taxon>Clostridia</taxon>
        <taxon>Eubacteriales</taxon>
        <taxon>Clostridiales Family XVII. Incertae Sedis</taxon>
        <taxon>Sulfobacillus</taxon>
    </lineage>
</organism>
<feature type="transmembrane region" description="Helical" evidence="10">
    <location>
        <begin position="34"/>
        <end position="56"/>
    </location>
</feature>
<gene>
    <name evidence="10 12" type="primary">plsY</name>
    <name evidence="12" type="ORF">C7B43_10010</name>
</gene>
<keyword evidence="2 10" id="KW-0444">Lipid biosynthesis</keyword>
<comment type="pathway">
    <text evidence="10">Lipid metabolism; phospholipid metabolism.</text>
</comment>
<keyword evidence="6 10" id="KW-0443">Lipid metabolism</keyword>
<feature type="transmembrane region" description="Helical" evidence="10">
    <location>
        <begin position="144"/>
        <end position="171"/>
    </location>
</feature>
<evidence type="ECO:0000256" key="8">
    <source>
        <dbReference type="ARBA" id="ARBA00023209"/>
    </source>
</evidence>
<dbReference type="PANTHER" id="PTHR30309">
    <property type="entry name" value="INNER MEMBRANE PROTEIN YGIH"/>
    <property type="match status" value="1"/>
</dbReference>
<dbReference type="HAMAP" id="MF_01043">
    <property type="entry name" value="PlsY"/>
    <property type="match status" value="1"/>
</dbReference>
<feature type="transmembrane region" description="Helical" evidence="10">
    <location>
        <begin position="177"/>
        <end position="210"/>
    </location>
</feature>
<keyword evidence="5 10" id="KW-1133">Transmembrane helix</keyword>
<evidence type="ECO:0000256" key="9">
    <source>
        <dbReference type="ARBA" id="ARBA00023264"/>
    </source>
</evidence>
<feature type="region of interest" description="Disordered" evidence="11">
    <location>
        <begin position="1"/>
        <end position="27"/>
    </location>
</feature>
<proteinExistence type="inferred from homology"/>
<evidence type="ECO:0000256" key="7">
    <source>
        <dbReference type="ARBA" id="ARBA00023136"/>
    </source>
</evidence>
<evidence type="ECO:0000256" key="1">
    <source>
        <dbReference type="ARBA" id="ARBA00022475"/>
    </source>
</evidence>
<dbReference type="GO" id="GO:0043772">
    <property type="term" value="F:acyl-phosphate glycerol-3-phosphate acyltransferase activity"/>
    <property type="evidence" value="ECO:0007669"/>
    <property type="project" value="UniProtKB-UniRule"/>
</dbReference>
<keyword evidence="7 10" id="KW-0472">Membrane</keyword>
<evidence type="ECO:0000256" key="4">
    <source>
        <dbReference type="ARBA" id="ARBA00022692"/>
    </source>
</evidence>
<feature type="transmembrane region" description="Helical" evidence="10">
    <location>
        <begin position="85"/>
        <end position="107"/>
    </location>
</feature>
<name>A0A2T2X1F8_9FIRM</name>
<dbReference type="EC" id="2.3.1.275" evidence="10"/>
<keyword evidence="9 10" id="KW-1208">Phospholipid metabolism</keyword>
<protein>
    <recommendedName>
        <fullName evidence="10">Glycerol-3-phosphate acyltransferase</fullName>
    </recommendedName>
    <alternativeName>
        <fullName evidence="10">Acyl-PO4 G3P acyltransferase</fullName>
    </alternativeName>
    <alternativeName>
        <fullName evidence="10">Acyl-phosphate--glycerol-3-phosphate acyltransferase</fullName>
    </alternativeName>
    <alternativeName>
        <fullName evidence="10">G3P acyltransferase</fullName>
        <shortName evidence="10">GPAT</shortName>
        <ecNumber evidence="10">2.3.1.275</ecNumber>
    </alternativeName>
    <alternativeName>
        <fullName evidence="10">Lysophosphatidic acid synthase</fullName>
        <shortName evidence="10">LPA synthase</shortName>
    </alternativeName>
</protein>
<sequence length="228" mass="24590">MVKNEREVEGVKNSRRTDGAASGTKRGGNGVPPLQAVLVLLASFIVGSVPFGYLMARLRFQTDIREHGSKNIGATNVARTFGIRVGLGVLLLDALKGALAITMAYHLLPHQGAWVSLAGVAAMLGHVFSPFMKFRGGKGIATGLGVLIALFWPAAAIASLGFALVVFLFRIVSLASFAAMVAALVSFWLFGQTTDFWFFGVPAVMLAFWAHRSNWRRLLQGQEPRFGR</sequence>
<comment type="function">
    <text evidence="10">Catalyzes the transfer of an acyl group from acyl-phosphate (acyl-PO(4)) to glycerol-3-phosphate (G3P) to form lysophosphatidic acid (LPA). This enzyme utilizes acyl-phosphate as fatty acyl donor, but not acyl-CoA or acyl-ACP.</text>
</comment>
<reference evidence="12 13" key="1">
    <citation type="journal article" date="2014" name="BMC Genomics">
        <title>Comparison of environmental and isolate Sulfobacillus genomes reveals diverse carbon, sulfur, nitrogen, and hydrogen metabolisms.</title>
        <authorList>
            <person name="Justice N.B."/>
            <person name="Norman A."/>
            <person name="Brown C.T."/>
            <person name="Singh A."/>
            <person name="Thomas B.C."/>
            <person name="Banfield J.F."/>
        </authorList>
    </citation>
    <scope>NUCLEOTIDE SEQUENCE [LARGE SCALE GENOMIC DNA]</scope>
    <source>
        <strain evidence="12">AMDSBA1</strain>
    </source>
</reference>
<evidence type="ECO:0000313" key="13">
    <source>
        <dbReference type="Proteomes" id="UP000242699"/>
    </source>
</evidence>